<dbReference type="PANTHER" id="PTHR11827:SF72">
    <property type="entry name" value="GH08340P"/>
    <property type="match status" value="1"/>
</dbReference>
<evidence type="ECO:0000256" key="2">
    <source>
        <dbReference type="ARBA" id="ARBA00006983"/>
    </source>
</evidence>
<feature type="transmembrane region" description="Helical" evidence="9">
    <location>
        <begin position="377"/>
        <end position="395"/>
    </location>
</feature>
<dbReference type="OrthoDB" id="2020542at2759"/>
<dbReference type="PANTHER" id="PTHR11827">
    <property type="entry name" value="SOLUTE CARRIER FAMILY 12, CATION COTRANSPORTERS"/>
    <property type="match status" value="1"/>
</dbReference>
<keyword evidence="13" id="KW-1185">Reference proteome</keyword>
<dbReference type="GO" id="GO:0034486">
    <property type="term" value="P:vacuolar transmembrane transport"/>
    <property type="evidence" value="ECO:0007669"/>
    <property type="project" value="TreeGrafter"/>
</dbReference>
<dbReference type="Pfam" id="PF00324">
    <property type="entry name" value="AA_permease"/>
    <property type="match status" value="1"/>
</dbReference>
<evidence type="ECO:0000256" key="6">
    <source>
        <dbReference type="ARBA" id="ARBA00022989"/>
    </source>
</evidence>
<evidence type="ECO:0000256" key="9">
    <source>
        <dbReference type="SAM" id="Phobius"/>
    </source>
</evidence>
<dbReference type="InterPro" id="IPR004842">
    <property type="entry name" value="SLC12A_fam"/>
</dbReference>
<keyword evidence="6 9" id="KW-1133">Transmembrane helix</keyword>
<dbReference type="OMA" id="NIKYWRP"/>
<name>A0A642UK82_DIURU</name>
<keyword evidence="4" id="KW-0813">Transport</keyword>
<dbReference type="GeneID" id="54782414"/>
<feature type="transmembrane region" description="Helical" evidence="9">
    <location>
        <begin position="279"/>
        <end position="299"/>
    </location>
</feature>
<comment type="similarity">
    <text evidence="2">Belongs to the amino acid-polyamine-organocation (APC) superfamily. YAT (TC 2.A.3.10) family.</text>
</comment>
<dbReference type="VEuPathDB" id="FungiDB:DIURU_003763"/>
<feature type="compositionally biased region" description="Acidic residues" evidence="8">
    <location>
        <begin position="1005"/>
        <end position="1018"/>
    </location>
</feature>
<gene>
    <name evidence="12" type="ORF">DIURU_003763</name>
</gene>
<feature type="transmembrane region" description="Helical" evidence="9">
    <location>
        <begin position="248"/>
        <end position="267"/>
    </location>
</feature>
<evidence type="ECO:0000256" key="3">
    <source>
        <dbReference type="ARBA" id="ARBA00010593"/>
    </source>
</evidence>
<keyword evidence="5 9" id="KW-0812">Transmembrane</keyword>
<evidence type="ECO:0000256" key="7">
    <source>
        <dbReference type="ARBA" id="ARBA00023136"/>
    </source>
</evidence>
<evidence type="ECO:0000313" key="13">
    <source>
        <dbReference type="Proteomes" id="UP000449547"/>
    </source>
</evidence>
<feature type="region of interest" description="Disordered" evidence="8">
    <location>
        <begin position="924"/>
        <end position="979"/>
    </location>
</feature>
<dbReference type="GO" id="GO:0005774">
    <property type="term" value="C:vacuolar membrane"/>
    <property type="evidence" value="ECO:0007669"/>
    <property type="project" value="TreeGrafter"/>
</dbReference>
<comment type="subcellular location">
    <subcellularLocation>
        <location evidence="1">Membrane</location>
        <topology evidence="1">Multi-pass membrane protein</topology>
    </subcellularLocation>
</comment>
<feature type="transmembrane region" description="Helical" evidence="9">
    <location>
        <begin position="54"/>
        <end position="78"/>
    </location>
</feature>
<dbReference type="GO" id="GO:0055064">
    <property type="term" value="P:chloride ion homeostasis"/>
    <property type="evidence" value="ECO:0007669"/>
    <property type="project" value="TreeGrafter"/>
</dbReference>
<evidence type="ECO:0000259" key="10">
    <source>
        <dbReference type="Pfam" id="PF00324"/>
    </source>
</evidence>
<feature type="region of interest" description="Disordered" evidence="8">
    <location>
        <begin position="999"/>
        <end position="1050"/>
    </location>
</feature>
<dbReference type="GO" id="GO:0055075">
    <property type="term" value="P:potassium ion homeostasis"/>
    <property type="evidence" value="ECO:0007669"/>
    <property type="project" value="TreeGrafter"/>
</dbReference>
<feature type="domain" description="SLC12A transporter C-terminal" evidence="11">
    <location>
        <begin position="527"/>
        <end position="615"/>
    </location>
</feature>
<proteinExistence type="inferred from homology"/>
<protein>
    <submittedName>
        <fullName evidence="12">Uncharacterized protein</fullName>
    </submittedName>
</protein>
<dbReference type="GO" id="GO:0006884">
    <property type="term" value="P:cell volume homeostasis"/>
    <property type="evidence" value="ECO:0007669"/>
    <property type="project" value="TreeGrafter"/>
</dbReference>
<dbReference type="GO" id="GO:0015379">
    <property type="term" value="F:potassium:chloride symporter activity"/>
    <property type="evidence" value="ECO:0007669"/>
    <property type="project" value="TreeGrafter"/>
</dbReference>
<dbReference type="AlphaFoldDB" id="A0A642UK82"/>
<evidence type="ECO:0000256" key="8">
    <source>
        <dbReference type="SAM" id="MobiDB-lite"/>
    </source>
</evidence>
<feature type="transmembrane region" description="Helical" evidence="9">
    <location>
        <begin position="401"/>
        <end position="422"/>
    </location>
</feature>
<feature type="compositionally biased region" description="Low complexity" evidence="8">
    <location>
        <begin position="961"/>
        <end position="973"/>
    </location>
</feature>
<dbReference type="RefSeq" id="XP_034011453.1">
    <property type="nucleotide sequence ID" value="XM_034156561.1"/>
</dbReference>
<keyword evidence="7 9" id="KW-0472">Membrane</keyword>
<reference evidence="12 13" key="1">
    <citation type="submission" date="2019-07" db="EMBL/GenBank/DDBJ databases">
        <title>Genome assembly of two rare yeast pathogens: Diutina rugosa and Trichomonascus ciferrii.</title>
        <authorList>
            <person name="Mixao V."/>
            <person name="Saus E."/>
            <person name="Hansen A."/>
            <person name="Lass-Flor C."/>
            <person name="Gabaldon T."/>
        </authorList>
    </citation>
    <scope>NUCLEOTIDE SEQUENCE [LARGE SCALE GENOMIC DNA]</scope>
    <source>
        <strain evidence="12 13">CBS 613</strain>
    </source>
</reference>
<feature type="transmembrane region" description="Helical" evidence="9">
    <location>
        <begin position="442"/>
        <end position="475"/>
    </location>
</feature>
<organism evidence="12 13">
    <name type="scientific">Diutina rugosa</name>
    <name type="common">Yeast</name>
    <name type="synonym">Candida rugosa</name>
    <dbReference type="NCBI Taxonomy" id="5481"/>
    <lineage>
        <taxon>Eukaryota</taxon>
        <taxon>Fungi</taxon>
        <taxon>Dikarya</taxon>
        <taxon>Ascomycota</taxon>
        <taxon>Saccharomycotina</taxon>
        <taxon>Pichiomycetes</taxon>
        <taxon>Debaryomycetaceae</taxon>
        <taxon>Diutina</taxon>
    </lineage>
</organism>
<feature type="transmembrane region" description="Helical" evidence="9">
    <location>
        <begin position="333"/>
        <end position="356"/>
    </location>
</feature>
<evidence type="ECO:0000256" key="5">
    <source>
        <dbReference type="ARBA" id="ARBA00022692"/>
    </source>
</evidence>
<dbReference type="Proteomes" id="UP000449547">
    <property type="component" value="Unassembled WGS sequence"/>
</dbReference>
<dbReference type="FunFam" id="1.20.1740.10:FF:000013">
    <property type="entry name" value="Solute carrier family 12 member"/>
    <property type="match status" value="1"/>
</dbReference>
<evidence type="ECO:0000259" key="11">
    <source>
        <dbReference type="Pfam" id="PF03522"/>
    </source>
</evidence>
<feature type="transmembrane region" description="Helical" evidence="9">
    <location>
        <begin position="151"/>
        <end position="169"/>
    </location>
</feature>
<dbReference type="Gene3D" id="1.20.1740.10">
    <property type="entry name" value="Amino acid/polyamine transporter I"/>
    <property type="match status" value="1"/>
</dbReference>
<dbReference type="InterPro" id="IPR018491">
    <property type="entry name" value="SLC12_C"/>
</dbReference>
<evidence type="ECO:0000256" key="4">
    <source>
        <dbReference type="ARBA" id="ARBA00022448"/>
    </source>
</evidence>
<evidence type="ECO:0000313" key="12">
    <source>
        <dbReference type="EMBL" id="KAA8900527.1"/>
    </source>
</evidence>
<feature type="transmembrane region" description="Helical" evidence="9">
    <location>
        <begin position="176"/>
        <end position="196"/>
    </location>
</feature>
<evidence type="ECO:0000256" key="1">
    <source>
        <dbReference type="ARBA" id="ARBA00004141"/>
    </source>
</evidence>
<sequence>METTPLVPGVAGTKASASSAKLDTFSGVFVPTTLNVLSILMFLRFGFIIGQMGIAGTFGLLLLSYFINGLTVMSISAISTNGTVKGGGAYYMISRSLGPEFGGAVGIIFCLGQVLNSSLNVVGLIEPILVNFGQESGVIAKVLPTGYWPQFGYSSILLAVCTAVAMVGAQLVSKTGFFLFIILFISTVSVPISAIFKQPFHPFPPPFDNLTYTGLSWDTVRLNMWPQFTSGAAGSVMPPGVKENFRNLFGIFFPATAGIFAGASMSGELKHPSKSIPLGTIRGLSLTFVLYSFVILALGSSTPRQVLHHDIGIIQTINLHPVVVIMGELATSLFSVIMGIVSASTMLTAIAGDRIIPGLERFSRVKKSPQQKKKADVYSILATWLLAQFCLFADINEIATFITMAFLMTFIVTNMACFLLRIGSAPNFRPSFRYFSSKTAGLGVLSCLVAMFIVDGISATLIIFCLMLLILIIHYCTPPSHFGDISQLLIYHQVRKYLLRLKLNMSVKYWRPQILLLVDSPRTSWNLIGFCNHLKKGGLYILGHVVIQSDESANPTSMFGEVKKQKQAWSKLRDMLNIKAFVQIAWGPSIVWGVRNVYLGSGLGGMRPNITVLGFYDFAKRGLDSFALTSGKSSSGLPTDECRAERKVSISQWVQIVEELVIMQATVAVAANFGNLHLPDLKFKPHHVFSKYKTKMRLDHEQKRFIDLYPIQMSSINQMGDGKSVLSTNFDTYTLILQLGAILATVDEWKYSHQLRVIAFVETKEEIAEEQDRLAELLDSLRIDAITKVVALDQGLPGEKGLASYNFVVKGYNKTPFNANEYARIDQVLKGDQWWRNLCQAREALKEIDRKRMLRNQSKAFLNEFGKPPVERFAPLNLGGGTYGSMQPSLQVPKSMQRRATLSNLNQQGMSLSFGMRAGSNYFPGDAGSDYSESEIEDERSPTPPPNFRDPFVLNSDSTYVESSSPVQPESPQLTVEPSNVSIRSSVSNLRPNFSAVKIPKPYINDDEDDVAGDDDEENKPSIQFEETSDDEGTLTIKPRATPSAKPSSRNIINNYEINEQLKTPQFLAQDDDDVEIPPQRLDDWQSSPKLSARKVSSTSGITKRQLQEELKGLTFSDLPAKGQHLILNDLMKVMSPQATTDVIFSTLPAPVLGTHKNEADSIEYTRNLAVWFEGLPPVLLFNSQTVTVTTNL</sequence>
<feature type="transmembrane region" description="Helical" evidence="9">
    <location>
        <begin position="28"/>
        <end position="47"/>
    </location>
</feature>
<dbReference type="Pfam" id="PF03522">
    <property type="entry name" value="SLC12"/>
    <property type="match status" value="1"/>
</dbReference>
<comment type="similarity">
    <text evidence="3">Belongs to the SLC12A transporter family.</text>
</comment>
<dbReference type="InterPro" id="IPR004841">
    <property type="entry name" value="AA-permease/SLC12A_dom"/>
</dbReference>
<dbReference type="EMBL" id="SWFT01000110">
    <property type="protein sequence ID" value="KAA8900527.1"/>
    <property type="molecule type" value="Genomic_DNA"/>
</dbReference>
<comment type="caution">
    <text evidence="12">The sequence shown here is derived from an EMBL/GenBank/DDBJ whole genome shotgun (WGS) entry which is preliminary data.</text>
</comment>
<accession>A0A642UK82</accession>
<feature type="domain" description="Amino acid permease/ SLC12A" evidence="10">
    <location>
        <begin position="28"/>
        <end position="515"/>
    </location>
</feature>